<keyword evidence="4" id="KW-0645">Protease</keyword>
<dbReference type="PROSITE" id="PS00134">
    <property type="entry name" value="TRYPSIN_HIS"/>
    <property type="match status" value="1"/>
</dbReference>
<dbReference type="Gene3D" id="2.40.10.10">
    <property type="entry name" value="Trypsin-like serine proteases"/>
    <property type="match status" value="1"/>
</dbReference>
<keyword evidence="9" id="KW-1015">Disulfide bond</keyword>
<dbReference type="InterPro" id="IPR043504">
    <property type="entry name" value="Peptidase_S1_PA_chymotrypsin"/>
</dbReference>
<evidence type="ECO:0000256" key="8">
    <source>
        <dbReference type="ARBA" id="ARBA00023145"/>
    </source>
</evidence>
<feature type="domain" description="Peptidase S1" evidence="10">
    <location>
        <begin position="51"/>
        <end position="281"/>
    </location>
</feature>
<keyword evidence="3" id="KW-0964">Secreted</keyword>
<evidence type="ECO:0000256" key="5">
    <source>
        <dbReference type="ARBA" id="ARBA00022729"/>
    </source>
</evidence>
<dbReference type="PRINTS" id="PR00722">
    <property type="entry name" value="CHYMOTRYPSIN"/>
</dbReference>
<dbReference type="OMA" id="WAFIPRI"/>
<dbReference type="PROSITE" id="PS50240">
    <property type="entry name" value="TRYPSIN_DOM"/>
    <property type="match status" value="1"/>
</dbReference>
<dbReference type="Proteomes" id="UP000198287">
    <property type="component" value="Unassembled WGS sequence"/>
</dbReference>
<evidence type="ECO:0000259" key="10">
    <source>
        <dbReference type="PROSITE" id="PS50240"/>
    </source>
</evidence>
<evidence type="ECO:0000313" key="11">
    <source>
        <dbReference type="EMBL" id="OXA43818.1"/>
    </source>
</evidence>
<name>A0A226DFQ9_FOLCA</name>
<dbReference type="OrthoDB" id="10059102at2759"/>
<dbReference type="PANTHER" id="PTHR24264:SF65">
    <property type="entry name" value="SRCR DOMAIN-CONTAINING PROTEIN"/>
    <property type="match status" value="1"/>
</dbReference>
<dbReference type="InterPro" id="IPR050127">
    <property type="entry name" value="Serine_Proteases_S1"/>
</dbReference>
<reference evidence="11 12" key="1">
    <citation type="submission" date="2015-12" db="EMBL/GenBank/DDBJ databases">
        <title>The genome of Folsomia candida.</title>
        <authorList>
            <person name="Faddeeva A."/>
            <person name="Derks M.F."/>
            <person name="Anvar Y."/>
            <person name="Smit S."/>
            <person name="Van Straalen N."/>
            <person name="Roelofs D."/>
        </authorList>
    </citation>
    <scope>NUCLEOTIDE SEQUENCE [LARGE SCALE GENOMIC DNA]</scope>
    <source>
        <strain evidence="11 12">VU population</strain>
        <tissue evidence="11">Whole body</tissue>
    </source>
</reference>
<evidence type="ECO:0000256" key="4">
    <source>
        <dbReference type="ARBA" id="ARBA00022670"/>
    </source>
</evidence>
<protein>
    <submittedName>
        <fullName evidence="11">Trypsin-1</fullName>
    </submittedName>
</protein>
<comment type="subcellular location">
    <subcellularLocation>
        <location evidence="1">Secreted</location>
    </subcellularLocation>
</comment>
<evidence type="ECO:0000313" key="12">
    <source>
        <dbReference type="Proteomes" id="UP000198287"/>
    </source>
</evidence>
<dbReference type="FunFam" id="2.40.10.10:FF:000077">
    <property type="entry name" value="Predicted protein"/>
    <property type="match status" value="1"/>
</dbReference>
<dbReference type="SMART" id="SM00020">
    <property type="entry name" value="Tryp_SPc"/>
    <property type="match status" value="1"/>
</dbReference>
<keyword evidence="7" id="KW-0720">Serine protease</keyword>
<evidence type="ECO:0000256" key="9">
    <source>
        <dbReference type="ARBA" id="ARBA00023157"/>
    </source>
</evidence>
<dbReference type="SUPFAM" id="SSF50494">
    <property type="entry name" value="Trypsin-like serine proteases"/>
    <property type="match status" value="1"/>
</dbReference>
<evidence type="ECO:0000256" key="7">
    <source>
        <dbReference type="ARBA" id="ARBA00022825"/>
    </source>
</evidence>
<dbReference type="EMBL" id="LNIX01000021">
    <property type="protein sequence ID" value="OXA43818.1"/>
    <property type="molecule type" value="Genomic_DNA"/>
</dbReference>
<gene>
    <name evidence="11" type="ORF">Fcan01_21571</name>
</gene>
<dbReference type="GO" id="GO:0005615">
    <property type="term" value="C:extracellular space"/>
    <property type="evidence" value="ECO:0007669"/>
    <property type="project" value="TreeGrafter"/>
</dbReference>
<dbReference type="STRING" id="158441.A0A226DFQ9"/>
<accession>A0A226DFQ9</accession>
<keyword evidence="12" id="KW-1185">Reference proteome</keyword>
<comment type="similarity">
    <text evidence="2">Belongs to the peptidase S1 family.</text>
</comment>
<comment type="caution">
    <text evidence="11">The sequence shown here is derived from an EMBL/GenBank/DDBJ whole genome shotgun (WGS) entry which is preliminary data.</text>
</comment>
<dbReference type="GO" id="GO:0006508">
    <property type="term" value="P:proteolysis"/>
    <property type="evidence" value="ECO:0007669"/>
    <property type="project" value="UniProtKB-KW"/>
</dbReference>
<evidence type="ECO:0000256" key="6">
    <source>
        <dbReference type="ARBA" id="ARBA00022801"/>
    </source>
</evidence>
<dbReference type="InterPro" id="IPR001314">
    <property type="entry name" value="Peptidase_S1A"/>
</dbReference>
<keyword evidence="5" id="KW-0732">Signal</keyword>
<dbReference type="CDD" id="cd00190">
    <property type="entry name" value="Tryp_SPc"/>
    <property type="match status" value="1"/>
</dbReference>
<evidence type="ECO:0000256" key="1">
    <source>
        <dbReference type="ARBA" id="ARBA00004613"/>
    </source>
</evidence>
<dbReference type="GO" id="GO:0004252">
    <property type="term" value="F:serine-type endopeptidase activity"/>
    <property type="evidence" value="ECO:0007669"/>
    <property type="project" value="InterPro"/>
</dbReference>
<evidence type="ECO:0000256" key="3">
    <source>
        <dbReference type="ARBA" id="ARBA00022525"/>
    </source>
</evidence>
<organism evidence="11 12">
    <name type="scientific">Folsomia candida</name>
    <name type="common">Springtail</name>
    <dbReference type="NCBI Taxonomy" id="158441"/>
    <lineage>
        <taxon>Eukaryota</taxon>
        <taxon>Metazoa</taxon>
        <taxon>Ecdysozoa</taxon>
        <taxon>Arthropoda</taxon>
        <taxon>Hexapoda</taxon>
        <taxon>Collembola</taxon>
        <taxon>Entomobryomorpha</taxon>
        <taxon>Isotomoidea</taxon>
        <taxon>Isotomidae</taxon>
        <taxon>Proisotominae</taxon>
        <taxon>Folsomia</taxon>
    </lineage>
</organism>
<sequence length="308" mass="33925">MQLRTITQLLVGLGIVILLFKLESTWAYMPRVPASIASTVGKQFLNPGDRIVGGRFAVHGEFPYQASIQRLSILGTKVHYCGGALVGQCIVTAAHCLEGRKERDLLVRLGSVSLWGDQLSQEYYVDKLIIHPTYDAKTIVNDIGILKLNRKVEFGIGIKEVPLPIFKSEIEPDTQCILSGWGSQKEGGSVSKGLMCATVPTMTDDKCREFYGKSEIFDTMLCAGYSEGGVDSCQGDSGGGLVCDGQLRGIVSWGVGCARPQFPGVYTEVSYYTKWIESLDCFKPKNFTEPTVPGKFFTFNFPFWKNNN</sequence>
<dbReference type="PANTHER" id="PTHR24264">
    <property type="entry name" value="TRYPSIN-RELATED"/>
    <property type="match status" value="1"/>
</dbReference>
<dbReference type="AlphaFoldDB" id="A0A226DFQ9"/>
<dbReference type="InterPro" id="IPR018114">
    <property type="entry name" value="TRYPSIN_HIS"/>
</dbReference>
<evidence type="ECO:0000256" key="2">
    <source>
        <dbReference type="ARBA" id="ARBA00007664"/>
    </source>
</evidence>
<dbReference type="InterPro" id="IPR009003">
    <property type="entry name" value="Peptidase_S1_PA"/>
</dbReference>
<dbReference type="InterPro" id="IPR001254">
    <property type="entry name" value="Trypsin_dom"/>
</dbReference>
<proteinExistence type="inferred from homology"/>
<keyword evidence="6" id="KW-0378">Hydrolase</keyword>
<dbReference type="Pfam" id="PF00089">
    <property type="entry name" value="Trypsin"/>
    <property type="match status" value="1"/>
</dbReference>
<keyword evidence="8" id="KW-0865">Zymogen</keyword>